<feature type="region of interest" description="Disordered" evidence="1">
    <location>
        <begin position="539"/>
        <end position="582"/>
    </location>
</feature>
<dbReference type="Proteomes" id="UP000218209">
    <property type="component" value="Unassembled WGS sequence"/>
</dbReference>
<proteinExistence type="predicted"/>
<accession>A0A1X6PE81</accession>
<sequence length="582" mass="61552">MQETRGEWGAAAPLGTPPPVVHPRSSRTAPPPGGRCDGFSRRVATGGGVAATGAADDSAADADEAAGAHILDGDAAIASTRRGARTRPPAGGTASAPSVAEEADQNGDGSEGPAAPSEVTGARPLQAWMPKVFVQDYMLDTLVCCVLQTCALPLLQPIGTRPSLVFAVVIGDKKSHSCAIVMRWGGGKTNMCIMWVSSRGGFLCSCFRGTRNAMSLSATSRSTSCSHVALLKQAVEAAGVSANTFQSRMCLRADAADSAFNDVYGSTVVWPVLHRSVFSLVTFSAANAAAFVAPGCRRFRSRCGHVRVAREHLGSDGRTMADVGSSPAAVAARSASRKAPTRLRVLDNEEEDEGVEKQPLHTMRGRTDSDDSENAFTLRRQDVVKLGTAVIRTFNVPSETACCTICGHNPTFIDIDAQLLGCTDPDNVPSVRPALKSPVLDIPSHKLCIVEKAPLRAAIEKVRRTAAPLTAPQVGLLQDWHATISAHGRPSPQAAAAAIFCGSFHSGRRSYLRIRPTLVVDRLAAMMRRWHGPVQLIRATTQRPQGQAAKADAGGRPPPRQRRQHDAGWGGRARQACGRHVA</sequence>
<gene>
    <name evidence="2" type="ORF">BU14_0085s0009</name>
</gene>
<feature type="compositionally biased region" description="Basic and acidic residues" evidence="1">
    <location>
        <begin position="355"/>
        <end position="369"/>
    </location>
</feature>
<evidence type="ECO:0000313" key="3">
    <source>
        <dbReference type="Proteomes" id="UP000218209"/>
    </source>
</evidence>
<feature type="region of interest" description="Disordered" evidence="1">
    <location>
        <begin position="347"/>
        <end position="372"/>
    </location>
</feature>
<reference evidence="2 3" key="1">
    <citation type="submission" date="2017-03" db="EMBL/GenBank/DDBJ databases">
        <title>WGS assembly of Porphyra umbilicalis.</title>
        <authorList>
            <person name="Brawley S.H."/>
            <person name="Blouin N.A."/>
            <person name="Ficko-Blean E."/>
            <person name="Wheeler G.L."/>
            <person name="Lohr M."/>
            <person name="Goodson H.V."/>
            <person name="Jenkins J.W."/>
            <person name="Blaby-Haas C.E."/>
            <person name="Helliwell K.E."/>
            <person name="Chan C."/>
            <person name="Marriage T."/>
            <person name="Bhattacharya D."/>
            <person name="Klein A.S."/>
            <person name="Badis Y."/>
            <person name="Brodie J."/>
            <person name="Cao Y."/>
            <person name="Collen J."/>
            <person name="Dittami S.M."/>
            <person name="Gachon C.M."/>
            <person name="Green B.R."/>
            <person name="Karpowicz S."/>
            <person name="Kim J.W."/>
            <person name="Kudahl U."/>
            <person name="Lin S."/>
            <person name="Michel G."/>
            <person name="Mittag M."/>
            <person name="Olson B.J."/>
            <person name="Pangilinan J."/>
            <person name="Peng Y."/>
            <person name="Qiu H."/>
            <person name="Shu S."/>
            <person name="Singer J.T."/>
            <person name="Smith A.G."/>
            <person name="Sprecher B.N."/>
            <person name="Wagner V."/>
            <person name="Wang W."/>
            <person name="Wang Z.-Y."/>
            <person name="Yan J."/>
            <person name="Yarish C."/>
            <person name="Zoeuner-Riek S."/>
            <person name="Zhuang Y."/>
            <person name="Zou Y."/>
            <person name="Lindquist E.A."/>
            <person name="Grimwood J."/>
            <person name="Barry K."/>
            <person name="Rokhsar D.S."/>
            <person name="Schmutz J."/>
            <person name="Stiller J.W."/>
            <person name="Grossman A.R."/>
            <person name="Prochnik S.E."/>
        </authorList>
    </citation>
    <scope>NUCLEOTIDE SEQUENCE [LARGE SCALE GENOMIC DNA]</scope>
    <source>
        <strain evidence="2">4086291</strain>
    </source>
</reference>
<dbReference type="AlphaFoldDB" id="A0A1X6PE81"/>
<keyword evidence="3" id="KW-1185">Reference proteome</keyword>
<name>A0A1X6PE81_PORUM</name>
<feature type="region of interest" description="Disordered" evidence="1">
    <location>
        <begin position="1"/>
        <end position="43"/>
    </location>
</feature>
<dbReference type="EMBL" id="KV918796">
    <property type="protein sequence ID" value="OSX79158.1"/>
    <property type="molecule type" value="Genomic_DNA"/>
</dbReference>
<protein>
    <submittedName>
        <fullName evidence="2">Uncharacterized protein</fullName>
    </submittedName>
</protein>
<evidence type="ECO:0000256" key="1">
    <source>
        <dbReference type="SAM" id="MobiDB-lite"/>
    </source>
</evidence>
<feature type="region of interest" description="Disordered" evidence="1">
    <location>
        <begin position="79"/>
        <end position="119"/>
    </location>
</feature>
<organism evidence="2 3">
    <name type="scientific">Porphyra umbilicalis</name>
    <name type="common">Purple laver</name>
    <name type="synonym">Red alga</name>
    <dbReference type="NCBI Taxonomy" id="2786"/>
    <lineage>
        <taxon>Eukaryota</taxon>
        <taxon>Rhodophyta</taxon>
        <taxon>Bangiophyceae</taxon>
        <taxon>Bangiales</taxon>
        <taxon>Bangiaceae</taxon>
        <taxon>Porphyra</taxon>
    </lineage>
</organism>
<evidence type="ECO:0000313" key="2">
    <source>
        <dbReference type="EMBL" id="OSX79158.1"/>
    </source>
</evidence>